<accession>A0A7T8JXR1</accession>
<evidence type="ECO:0000313" key="1">
    <source>
        <dbReference type="EMBL" id="QQP38021.1"/>
    </source>
</evidence>
<gene>
    <name evidence="1" type="ORF">FKW44_018490</name>
</gene>
<dbReference type="AlphaFoldDB" id="A0A7T8JXR1"/>
<evidence type="ECO:0000313" key="2">
    <source>
        <dbReference type="Proteomes" id="UP000595437"/>
    </source>
</evidence>
<keyword evidence="2" id="KW-1185">Reference proteome</keyword>
<dbReference type="EMBL" id="CP045902">
    <property type="protein sequence ID" value="QQP38021.1"/>
    <property type="molecule type" value="Genomic_DNA"/>
</dbReference>
<sequence length="51" mass="5730">MGKSLDSTCRLCGEDEETPYHLIHDCGCTMREMTELAAAAQERKLSLEDQL</sequence>
<proteinExistence type="predicted"/>
<protein>
    <submittedName>
        <fullName evidence="1">Uncharacterized protein</fullName>
    </submittedName>
</protein>
<name>A0A7T8JXR1_CALRO</name>
<dbReference type="Proteomes" id="UP000595437">
    <property type="component" value="Chromosome 13"/>
</dbReference>
<reference evidence="2" key="1">
    <citation type="submission" date="2021-01" db="EMBL/GenBank/DDBJ databases">
        <title>Caligus Genome Assembly.</title>
        <authorList>
            <person name="Gallardo-Escarate C."/>
        </authorList>
    </citation>
    <scope>NUCLEOTIDE SEQUENCE [LARGE SCALE GENOMIC DNA]</scope>
</reference>
<dbReference type="OrthoDB" id="5419617at2759"/>
<organism evidence="1 2">
    <name type="scientific">Caligus rogercresseyi</name>
    <name type="common">Sea louse</name>
    <dbReference type="NCBI Taxonomy" id="217165"/>
    <lineage>
        <taxon>Eukaryota</taxon>
        <taxon>Metazoa</taxon>
        <taxon>Ecdysozoa</taxon>
        <taxon>Arthropoda</taxon>
        <taxon>Crustacea</taxon>
        <taxon>Multicrustacea</taxon>
        <taxon>Hexanauplia</taxon>
        <taxon>Copepoda</taxon>
        <taxon>Siphonostomatoida</taxon>
        <taxon>Caligidae</taxon>
        <taxon>Caligus</taxon>
    </lineage>
</organism>